<dbReference type="InterPro" id="IPR025652">
    <property type="entry name" value="TesB_C"/>
</dbReference>
<protein>
    <submittedName>
        <fullName evidence="7">Acyl-CoA thioesterase 8</fullName>
    </submittedName>
</protein>
<dbReference type="GO" id="GO:0009062">
    <property type="term" value="P:fatty acid catabolic process"/>
    <property type="evidence" value="ECO:0007669"/>
    <property type="project" value="TreeGrafter"/>
</dbReference>
<evidence type="ECO:0000313" key="7">
    <source>
        <dbReference type="EMBL" id="KAG0265608.1"/>
    </source>
</evidence>
<comment type="caution">
    <text evidence="7">The sequence shown here is derived from an EMBL/GenBank/DDBJ whole genome shotgun (WGS) entry which is preliminary data.</text>
</comment>
<dbReference type="AlphaFoldDB" id="A0A9P6U9Z5"/>
<keyword evidence="8" id="KW-1185">Reference proteome</keyword>
<evidence type="ECO:0000259" key="5">
    <source>
        <dbReference type="Pfam" id="PF02551"/>
    </source>
</evidence>
<proteinExistence type="inferred from homology"/>
<feature type="domain" description="Acyl-CoA thioesterase 2 C-terminal" evidence="5">
    <location>
        <begin position="209"/>
        <end position="324"/>
    </location>
</feature>
<dbReference type="FunFam" id="2.40.160.210:FF:000001">
    <property type="entry name" value="Acyl-CoA thioesterase II"/>
    <property type="match status" value="1"/>
</dbReference>
<dbReference type="Pfam" id="PF13622">
    <property type="entry name" value="4HBT_3"/>
    <property type="match status" value="1"/>
</dbReference>
<keyword evidence="3" id="KW-0378">Hydrolase</keyword>
<sequence length="345" mass="37926">MSTIITVPAIATEGSSAMTPMPDADGSTNNTIIETMLDLEEIDKDLYRSKKLWAPMGARGVFGGNVVGQALVAATNTVSTDFSVHSLHSYFLLPGDPTTPILYHVERVRDGRSYCTRTVTATQRGKNVFVCTASFQTPRPGAPNHQYPMPDVPHHSVLPSQEDMIRDLIDNPKIPENIVSLLKLRLEEPVALDFKSTKRQSIKEMTNPVASTEQMFWIKCKGSLGDALALHQCVVAYGSDHNLLNTVALAHGSTWFSRSRGASPKIMMMASLDHSMWFHCPFRADEWMLYVCESPRSGCDRGLTFGRIYKEDGTLAISVAQEGVVRLKASHEATASTASVELPKL</sequence>
<dbReference type="OrthoDB" id="68328at2759"/>
<organism evidence="7 8">
    <name type="scientific">Mortierella polycephala</name>
    <dbReference type="NCBI Taxonomy" id="41804"/>
    <lineage>
        <taxon>Eukaryota</taxon>
        <taxon>Fungi</taxon>
        <taxon>Fungi incertae sedis</taxon>
        <taxon>Mucoromycota</taxon>
        <taxon>Mortierellomycotina</taxon>
        <taxon>Mortierellomycetes</taxon>
        <taxon>Mortierellales</taxon>
        <taxon>Mortierellaceae</taxon>
        <taxon>Mortierella</taxon>
    </lineage>
</organism>
<dbReference type="Gene3D" id="2.40.160.210">
    <property type="entry name" value="Acyl-CoA thioesterase, double hotdog domain"/>
    <property type="match status" value="1"/>
</dbReference>
<dbReference type="PANTHER" id="PTHR11066">
    <property type="entry name" value="ACYL-COA THIOESTERASE"/>
    <property type="match status" value="1"/>
</dbReference>
<evidence type="ECO:0000256" key="2">
    <source>
        <dbReference type="ARBA" id="ARBA00011881"/>
    </source>
</evidence>
<evidence type="ECO:0000256" key="4">
    <source>
        <dbReference type="ARBA" id="ARBA00023098"/>
    </source>
</evidence>
<gene>
    <name evidence="7" type="primary">ACOT8_2</name>
    <name evidence="7" type="ORF">BG011_004399</name>
</gene>
<accession>A0A9P6U9Z5</accession>
<evidence type="ECO:0000259" key="6">
    <source>
        <dbReference type="Pfam" id="PF13622"/>
    </source>
</evidence>
<dbReference type="CDD" id="cd03444">
    <property type="entry name" value="Thioesterase_II_repeat1"/>
    <property type="match status" value="1"/>
</dbReference>
<dbReference type="InterPro" id="IPR042171">
    <property type="entry name" value="Acyl-CoA_hotdog"/>
</dbReference>
<name>A0A9P6U9Z5_9FUNG</name>
<dbReference type="GO" id="GO:0005782">
    <property type="term" value="C:peroxisomal matrix"/>
    <property type="evidence" value="ECO:0007669"/>
    <property type="project" value="TreeGrafter"/>
</dbReference>
<comment type="subunit">
    <text evidence="2">Homotetramer.</text>
</comment>
<dbReference type="CDD" id="cd03445">
    <property type="entry name" value="Thioesterase_II_repeat2"/>
    <property type="match status" value="1"/>
</dbReference>
<dbReference type="Pfam" id="PF02551">
    <property type="entry name" value="Acyl_CoA_thio"/>
    <property type="match status" value="1"/>
</dbReference>
<comment type="similarity">
    <text evidence="1">Belongs to the C/M/P thioester hydrolase family.</text>
</comment>
<reference evidence="7" key="1">
    <citation type="journal article" date="2020" name="Fungal Divers.">
        <title>Resolving the Mortierellaceae phylogeny through synthesis of multi-gene phylogenetics and phylogenomics.</title>
        <authorList>
            <person name="Vandepol N."/>
            <person name="Liber J."/>
            <person name="Desiro A."/>
            <person name="Na H."/>
            <person name="Kennedy M."/>
            <person name="Barry K."/>
            <person name="Grigoriev I.V."/>
            <person name="Miller A.N."/>
            <person name="O'Donnell K."/>
            <person name="Stajich J.E."/>
            <person name="Bonito G."/>
        </authorList>
    </citation>
    <scope>NUCLEOTIDE SEQUENCE</scope>
    <source>
        <strain evidence="7">KOD948</strain>
    </source>
</reference>
<dbReference type="InterPro" id="IPR049449">
    <property type="entry name" value="TesB_ACOT8-like_N"/>
</dbReference>
<evidence type="ECO:0000313" key="8">
    <source>
        <dbReference type="Proteomes" id="UP000726737"/>
    </source>
</evidence>
<dbReference type="Proteomes" id="UP000726737">
    <property type="component" value="Unassembled WGS sequence"/>
</dbReference>
<dbReference type="PANTHER" id="PTHR11066:SF34">
    <property type="entry name" value="ACYL-COENZYME A THIOESTERASE 8"/>
    <property type="match status" value="1"/>
</dbReference>
<dbReference type="SUPFAM" id="SSF54637">
    <property type="entry name" value="Thioesterase/thiol ester dehydrase-isomerase"/>
    <property type="match status" value="2"/>
</dbReference>
<keyword evidence="4" id="KW-0443">Lipid metabolism</keyword>
<evidence type="ECO:0000256" key="1">
    <source>
        <dbReference type="ARBA" id="ARBA00006538"/>
    </source>
</evidence>
<dbReference type="GO" id="GO:0006637">
    <property type="term" value="P:acyl-CoA metabolic process"/>
    <property type="evidence" value="ECO:0007669"/>
    <property type="project" value="InterPro"/>
</dbReference>
<feature type="domain" description="Acyl-CoA thioesterase-like N-terminal HotDog" evidence="6">
    <location>
        <begin position="53"/>
        <end position="136"/>
    </location>
</feature>
<dbReference type="EMBL" id="JAAAJA010000029">
    <property type="protein sequence ID" value="KAG0265608.1"/>
    <property type="molecule type" value="Genomic_DNA"/>
</dbReference>
<dbReference type="GO" id="GO:0047617">
    <property type="term" value="F:fatty acyl-CoA hydrolase activity"/>
    <property type="evidence" value="ECO:0007669"/>
    <property type="project" value="InterPro"/>
</dbReference>
<dbReference type="InterPro" id="IPR003703">
    <property type="entry name" value="Acyl_CoA_thio"/>
</dbReference>
<evidence type="ECO:0000256" key="3">
    <source>
        <dbReference type="ARBA" id="ARBA00022801"/>
    </source>
</evidence>
<dbReference type="InterPro" id="IPR029069">
    <property type="entry name" value="HotDog_dom_sf"/>
</dbReference>